<comment type="caution">
    <text evidence="2">The sequence shown here is derived from an EMBL/GenBank/DDBJ whole genome shotgun (WGS) entry which is preliminary data.</text>
</comment>
<reference evidence="2 3" key="1">
    <citation type="journal article" date="2023" name="Hortic Res">
        <title>Pangenome of water caltrop reveals structural variations and asymmetric subgenome divergence after allopolyploidization.</title>
        <authorList>
            <person name="Zhang X."/>
            <person name="Chen Y."/>
            <person name="Wang L."/>
            <person name="Yuan Y."/>
            <person name="Fang M."/>
            <person name="Shi L."/>
            <person name="Lu R."/>
            <person name="Comes H.P."/>
            <person name="Ma Y."/>
            <person name="Chen Y."/>
            <person name="Huang G."/>
            <person name="Zhou Y."/>
            <person name="Zheng Z."/>
            <person name="Qiu Y."/>
        </authorList>
    </citation>
    <scope>NUCLEOTIDE SEQUENCE [LARGE SCALE GENOMIC DNA]</scope>
    <source>
        <tissue evidence="2">Roots</tissue>
    </source>
</reference>
<evidence type="ECO:0000313" key="2">
    <source>
        <dbReference type="EMBL" id="KAK4746452.1"/>
    </source>
</evidence>
<name>A0AAN7JJN2_9MYRT</name>
<dbReference type="EMBL" id="JAXIOK010000021">
    <property type="protein sequence ID" value="KAK4746452.1"/>
    <property type="molecule type" value="Genomic_DNA"/>
</dbReference>
<accession>A0AAN7JJN2</accession>
<dbReference type="AlphaFoldDB" id="A0AAN7JJN2"/>
<protein>
    <submittedName>
        <fullName evidence="2">Uncharacterized protein</fullName>
    </submittedName>
</protein>
<keyword evidence="3" id="KW-1185">Reference proteome</keyword>
<organism evidence="2 3">
    <name type="scientific">Trapa incisa</name>
    <dbReference type="NCBI Taxonomy" id="236973"/>
    <lineage>
        <taxon>Eukaryota</taxon>
        <taxon>Viridiplantae</taxon>
        <taxon>Streptophyta</taxon>
        <taxon>Embryophyta</taxon>
        <taxon>Tracheophyta</taxon>
        <taxon>Spermatophyta</taxon>
        <taxon>Magnoliopsida</taxon>
        <taxon>eudicotyledons</taxon>
        <taxon>Gunneridae</taxon>
        <taxon>Pentapetalae</taxon>
        <taxon>rosids</taxon>
        <taxon>malvids</taxon>
        <taxon>Myrtales</taxon>
        <taxon>Lythraceae</taxon>
        <taxon>Trapa</taxon>
    </lineage>
</organism>
<proteinExistence type="predicted"/>
<feature type="compositionally biased region" description="Basic and acidic residues" evidence="1">
    <location>
        <begin position="128"/>
        <end position="143"/>
    </location>
</feature>
<dbReference type="Proteomes" id="UP001345219">
    <property type="component" value="Chromosome 10"/>
</dbReference>
<feature type="region of interest" description="Disordered" evidence="1">
    <location>
        <begin position="88"/>
        <end position="143"/>
    </location>
</feature>
<evidence type="ECO:0000256" key="1">
    <source>
        <dbReference type="SAM" id="MobiDB-lite"/>
    </source>
</evidence>
<gene>
    <name evidence="2" type="ORF">SAY87_012764</name>
</gene>
<evidence type="ECO:0000313" key="3">
    <source>
        <dbReference type="Proteomes" id="UP001345219"/>
    </source>
</evidence>
<sequence>MSLTCNYPRSPTDSDIEAIALEGDGLRGGRGGEMERCGIGMSQCVYVDFFSSVSALEDEINEETYKLYLEDCLYKKIVIIKTRKNTNEIQTDKMGKNEAWSQPEYDPAVGRSAIGSDGRLQRKQRRSKIAEAGRERERGGDRL</sequence>